<proteinExistence type="predicted"/>
<accession>A0A7S3C4B6</accession>
<evidence type="ECO:0000313" key="1">
    <source>
        <dbReference type="EMBL" id="CAE0153790.1"/>
    </source>
</evidence>
<dbReference type="EMBL" id="HBHX01072668">
    <property type="protein sequence ID" value="CAE0153790.1"/>
    <property type="molecule type" value="Transcribed_RNA"/>
</dbReference>
<reference evidence="1" key="1">
    <citation type="submission" date="2021-01" db="EMBL/GenBank/DDBJ databases">
        <authorList>
            <person name="Corre E."/>
            <person name="Pelletier E."/>
            <person name="Niang G."/>
            <person name="Scheremetjew M."/>
            <person name="Finn R."/>
            <person name="Kale V."/>
            <person name="Holt S."/>
            <person name="Cochrane G."/>
            <person name="Meng A."/>
            <person name="Brown T."/>
            <person name="Cohen L."/>
        </authorList>
    </citation>
    <scope>NUCLEOTIDE SEQUENCE</scope>
    <source>
        <strain evidence="1">CCMP281</strain>
    </source>
</reference>
<sequence>MFAFVAQKPMPLSSPRAISPTALLMPSKEFTAQYRERWAGERETSVPETQSSSSSSAAYTVGALLGVSAAAAASVAVSSMSTDASLSMLGAAGYFNEKVLFTDILMRWFDTANGVGYAVLPLAVLYLMQAAPSEYLSVANADFAELEAEACLIALEEPVCGRASFDSTDDGMMCVEDYSSGKLRWACA</sequence>
<name>A0A7S3C4B6_9EUKA</name>
<dbReference type="AlphaFoldDB" id="A0A7S3C4B6"/>
<gene>
    <name evidence="1" type="ORF">HERI1096_LOCUS40196</name>
</gene>
<organism evidence="1">
    <name type="scientific">Haptolina ericina</name>
    <dbReference type="NCBI Taxonomy" id="156174"/>
    <lineage>
        <taxon>Eukaryota</taxon>
        <taxon>Haptista</taxon>
        <taxon>Haptophyta</taxon>
        <taxon>Prymnesiophyceae</taxon>
        <taxon>Prymnesiales</taxon>
        <taxon>Prymnesiaceae</taxon>
        <taxon>Haptolina</taxon>
    </lineage>
</organism>
<protein>
    <submittedName>
        <fullName evidence="1">Uncharacterized protein</fullName>
    </submittedName>
</protein>